<name>A0A658QX75_9BURK</name>
<dbReference type="GO" id="GO:0003700">
    <property type="term" value="F:DNA-binding transcription factor activity"/>
    <property type="evidence" value="ECO:0007669"/>
    <property type="project" value="InterPro"/>
</dbReference>
<dbReference type="PANTHER" id="PTHR46796">
    <property type="entry name" value="HTH-TYPE TRANSCRIPTIONAL ACTIVATOR RHAS-RELATED"/>
    <property type="match status" value="1"/>
</dbReference>
<dbReference type="AlphaFoldDB" id="A0A658QX75"/>
<evidence type="ECO:0000259" key="4">
    <source>
        <dbReference type="PROSITE" id="PS01124"/>
    </source>
</evidence>
<evidence type="ECO:0000313" key="6">
    <source>
        <dbReference type="Proteomes" id="UP000198263"/>
    </source>
</evidence>
<gene>
    <name evidence="5" type="ORF">AWB72_02507</name>
</gene>
<organism evidence="5 6">
    <name type="scientific">Caballeronia concitans</name>
    <dbReference type="NCBI Taxonomy" id="1777133"/>
    <lineage>
        <taxon>Bacteria</taxon>
        <taxon>Pseudomonadati</taxon>
        <taxon>Pseudomonadota</taxon>
        <taxon>Betaproteobacteria</taxon>
        <taxon>Burkholderiales</taxon>
        <taxon>Burkholderiaceae</taxon>
        <taxon>Caballeronia</taxon>
    </lineage>
</organism>
<dbReference type="GO" id="GO:0043565">
    <property type="term" value="F:sequence-specific DNA binding"/>
    <property type="evidence" value="ECO:0007669"/>
    <property type="project" value="InterPro"/>
</dbReference>
<evidence type="ECO:0000256" key="2">
    <source>
        <dbReference type="ARBA" id="ARBA00023125"/>
    </source>
</evidence>
<dbReference type="SMART" id="SM00342">
    <property type="entry name" value="HTH_ARAC"/>
    <property type="match status" value="1"/>
</dbReference>
<feature type="domain" description="HTH araC/xylS-type" evidence="4">
    <location>
        <begin position="176"/>
        <end position="274"/>
    </location>
</feature>
<reference evidence="5 6" key="1">
    <citation type="submission" date="2016-01" db="EMBL/GenBank/DDBJ databases">
        <authorList>
            <person name="Peeters C."/>
        </authorList>
    </citation>
    <scope>NUCLEOTIDE SEQUENCE [LARGE SCALE GENOMIC DNA]</scope>
    <source>
        <strain evidence="5">LMG 29315</strain>
    </source>
</reference>
<keyword evidence="2" id="KW-0238">DNA-binding</keyword>
<dbReference type="InterPro" id="IPR050204">
    <property type="entry name" value="AraC_XylS_family_regulators"/>
</dbReference>
<dbReference type="InterPro" id="IPR020449">
    <property type="entry name" value="Tscrpt_reg_AraC-type_HTH"/>
</dbReference>
<keyword evidence="3" id="KW-0804">Transcription</keyword>
<dbReference type="SUPFAM" id="SSF46689">
    <property type="entry name" value="Homeodomain-like"/>
    <property type="match status" value="2"/>
</dbReference>
<dbReference type="EMBL" id="FCNV02000004">
    <property type="protein sequence ID" value="SAL30012.1"/>
    <property type="molecule type" value="Genomic_DNA"/>
</dbReference>
<dbReference type="RefSeq" id="WP_040052392.1">
    <property type="nucleotide sequence ID" value="NZ_FCNV02000004.1"/>
</dbReference>
<keyword evidence="6" id="KW-1185">Reference proteome</keyword>
<dbReference type="PANTHER" id="PTHR46796:SF6">
    <property type="entry name" value="ARAC SUBFAMILY"/>
    <property type="match status" value="1"/>
</dbReference>
<dbReference type="Pfam" id="PF12833">
    <property type="entry name" value="HTH_18"/>
    <property type="match status" value="1"/>
</dbReference>
<dbReference type="Gene3D" id="1.10.10.60">
    <property type="entry name" value="Homeodomain-like"/>
    <property type="match status" value="2"/>
</dbReference>
<protein>
    <submittedName>
        <fullName evidence="5">AraC family transcriptional regulator</fullName>
    </submittedName>
</protein>
<evidence type="ECO:0000256" key="3">
    <source>
        <dbReference type="ARBA" id="ARBA00023163"/>
    </source>
</evidence>
<accession>A0A658QX75</accession>
<dbReference type="InterPro" id="IPR009057">
    <property type="entry name" value="Homeodomain-like_sf"/>
</dbReference>
<dbReference type="Proteomes" id="UP000198263">
    <property type="component" value="Unassembled WGS sequence"/>
</dbReference>
<evidence type="ECO:0000313" key="5">
    <source>
        <dbReference type="EMBL" id="SAL30012.1"/>
    </source>
</evidence>
<dbReference type="OrthoDB" id="9816344at2"/>
<keyword evidence="1" id="KW-0805">Transcription regulation</keyword>
<proteinExistence type="predicted"/>
<dbReference type="PRINTS" id="PR00032">
    <property type="entry name" value="HTHARAC"/>
</dbReference>
<evidence type="ECO:0000256" key="1">
    <source>
        <dbReference type="ARBA" id="ARBA00023015"/>
    </source>
</evidence>
<dbReference type="PROSITE" id="PS01124">
    <property type="entry name" value="HTH_ARAC_FAMILY_2"/>
    <property type="match status" value="1"/>
</dbReference>
<sequence>MDQPNRSPQVQYLRCDGIGATFTDSGLKSAQWILCVIPADRTTAYANTVPSSAQSYQHLSVSAPFIAVVPAFARVKLVNDNDPRGLVVALDWARLRETARNALGTPTCEIPSWFKAWDPFLREAGDTLAALHASSSPNPRCLAAFAEVFALHLVHRYGHTADTSETGTSLTQSKLTVVEGFIHEHIADNIQIEDLAALLHMSPSHFARVFKKATGRPPHFYLTTERLKLAQSMLSEGSLPLVDIAARVGFQTQQHFTAVFHRYVGCTPRAFRLAHHRPSDLAMRFRLDR</sequence>
<comment type="caution">
    <text evidence="5">The sequence shown here is derived from an EMBL/GenBank/DDBJ whole genome shotgun (WGS) entry which is preliminary data.</text>
</comment>
<dbReference type="InterPro" id="IPR018060">
    <property type="entry name" value="HTH_AraC"/>
</dbReference>